<dbReference type="EMBL" id="SNRW01036122">
    <property type="protein sequence ID" value="KAA6354555.1"/>
    <property type="molecule type" value="Genomic_DNA"/>
</dbReference>
<name>A0A5J4TAU3_9EUKA</name>
<proteinExistence type="predicted"/>
<reference evidence="2 3" key="1">
    <citation type="submission" date="2019-03" db="EMBL/GenBank/DDBJ databases">
        <title>Single cell metagenomics reveals metabolic interactions within the superorganism composed of flagellate Streblomastix strix and complex community of Bacteroidetes bacteria on its surface.</title>
        <authorList>
            <person name="Treitli S.C."/>
            <person name="Kolisko M."/>
            <person name="Husnik F."/>
            <person name="Keeling P."/>
            <person name="Hampl V."/>
        </authorList>
    </citation>
    <scope>NUCLEOTIDE SEQUENCE [LARGE SCALE GENOMIC DNA]</scope>
    <source>
        <strain evidence="2">ST1C</strain>
    </source>
</reference>
<protein>
    <recommendedName>
        <fullName evidence="1">Thioredoxin domain-containing protein</fullName>
    </recommendedName>
</protein>
<sequence>MEPEWNLASESAPDGVAYANIDGESVKKLQKQIGISGYPSLVIFYLNIEEKEQKKLSTKQPEKLWSLFSQERHYHPII</sequence>
<dbReference type="Proteomes" id="UP000324800">
    <property type="component" value="Unassembled WGS sequence"/>
</dbReference>
<feature type="domain" description="Thioredoxin" evidence="1">
    <location>
        <begin position="1"/>
        <end position="59"/>
    </location>
</feature>
<dbReference type="SUPFAM" id="SSF52833">
    <property type="entry name" value="Thioredoxin-like"/>
    <property type="match status" value="1"/>
</dbReference>
<evidence type="ECO:0000259" key="1">
    <source>
        <dbReference type="Pfam" id="PF00085"/>
    </source>
</evidence>
<accession>A0A5J4TAU3</accession>
<evidence type="ECO:0000313" key="3">
    <source>
        <dbReference type="Proteomes" id="UP000324800"/>
    </source>
</evidence>
<dbReference type="Pfam" id="PF00085">
    <property type="entry name" value="Thioredoxin"/>
    <property type="match status" value="1"/>
</dbReference>
<evidence type="ECO:0000313" key="2">
    <source>
        <dbReference type="EMBL" id="KAA6354555.1"/>
    </source>
</evidence>
<dbReference type="OrthoDB" id="71336at2759"/>
<dbReference type="InterPro" id="IPR013766">
    <property type="entry name" value="Thioredoxin_domain"/>
</dbReference>
<dbReference type="InterPro" id="IPR036249">
    <property type="entry name" value="Thioredoxin-like_sf"/>
</dbReference>
<comment type="caution">
    <text evidence="2">The sequence shown here is derived from an EMBL/GenBank/DDBJ whole genome shotgun (WGS) entry which is preliminary data.</text>
</comment>
<organism evidence="2 3">
    <name type="scientific">Streblomastix strix</name>
    <dbReference type="NCBI Taxonomy" id="222440"/>
    <lineage>
        <taxon>Eukaryota</taxon>
        <taxon>Metamonada</taxon>
        <taxon>Preaxostyla</taxon>
        <taxon>Oxymonadida</taxon>
        <taxon>Streblomastigidae</taxon>
        <taxon>Streblomastix</taxon>
    </lineage>
</organism>
<dbReference type="Gene3D" id="3.40.30.10">
    <property type="entry name" value="Glutaredoxin"/>
    <property type="match status" value="1"/>
</dbReference>
<dbReference type="AlphaFoldDB" id="A0A5J4TAU3"/>
<gene>
    <name evidence="2" type="ORF">EZS28_049918</name>
</gene>